<dbReference type="GO" id="GO:0008658">
    <property type="term" value="F:penicillin binding"/>
    <property type="evidence" value="ECO:0007669"/>
    <property type="project" value="InterPro"/>
</dbReference>
<dbReference type="PROSITE" id="PS51178">
    <property type="entry name" value="PASTA"/>
    <property type="match status" value="2"/>
</dbReference>
<gene>
    <name evidence="6" type="ordered locus">Halsa_1610</name>
</gene>
<dbReference type="SMART" id="SM00740">
    <property type="entry name" value="PASTA"/>
    <property type="match status" value="2"/>
</dbReference>
<dbReference type="OrthoDB" id="9804124at2"/>
<dbReference type="SUPFAM" id="SSF56601">
    <property type="entry name" value="beta-lactamase/transpeptidase-like"/>
    <property type="match status" value="1"/>
</dbReference>
<keyword evidence="7" id="KW-1185">Reference proteome</keyword>
<feature type="domain" description="PASTA" evidence="5">
    <location>
        <begin position="567"/>
        <end position="627"/>
    </location>
</feature>
<accession>E4RIG5</accession>
<reference evidence="6 7" key="2">
    <citation type="journal article" date="2011" name="J. Bacteriol.">
        <title>Complete Genome Sequence of the Haloalkaliphilic, Hydrogen Producing Halanaerobium hydrogenoformans.</title>
        <authorList>
            <person name="Brown S.D."/>
            <person name="Begemann M.B."/>
            <person name="Mormile M.R."/>
            <person name="Wall J.D."/>
            <person name="Han C.S."/>
            <person name="Goodwin L.A."/>
            <person name="Pitluck S."/>
            <person name="Land M.L."/>
            <person name="Hauser L.J."/>
            <person name="Elias D.A."/>
        </authorList>
    </citation>
    <scope>NUCLEOTIDE SEQUENCE [LARGE SCALE GENOMIC DNA]</scope>
    <source>
        <strain evidence="7">sapolanicus</strain>
    </source>
</reference>
<dbReference type="KEGG" id="has:Halsa_1610"/>
<name>E4RIG5_HALHG</name>
<evidence type="ECO:0000256" key="3">
    <source>
        <dbReference type="ARBA" id="ARBA00023136"/>
    </source>
</evidence>
<keyword evidence="4" id="KW-1133">Transmembrane helix</keyword>
<evidence type="ECO:0000256" key="1">
    <source>
        <dbReference type="ARBA" id="ARBA00004370"/>
    </source>
</evidence>
<dbReference type="CDD" id="cd06576">
    <property type="entry name" value="PASTA_Pbp2x-like_1"/>
    <property type="match status" value="1"/>
</dbReference>
<dbReference type="Gene3D" id="3.90.1310.10">
    <property type="entry name" value="Penicillin-binding protein 2a (Domain 2)"/>
    <property type="match status" value="1"/>
</dbReference>
<dbReference type="Pfam" id="PF03793">
    <property type="entry name" value="PASTA"/>
    <property type="match status" value="2"/>
</dbReference>
<comment type="subcellular location">
    <subcellularLocation>
        <location evidence="1">Membrane</location>
    </subcellularLocation>
</comment>
<dbReference type="HOGENOM" id="CLU_009289_6_0_9"/>
<dbReference type="InterPro" id="IPR005311">
    <property type="entry name" value="PBP_dimer"/>
</dbReference>
<dbReference type="InterPro" id="IPR001460">
    <property type="entry name" value="PCN-bd_Tpept"/>
</dbReference>
<dbReference type="GO" id="GO:0016757">
    <property type="term" value="F:glycosyltransferase activity"/>
    <property type="evidence" value="ECO:0007669"/>
    <property type="project" value="UniProtKB-KW"/>
</dbReference>
<keyword evidence="4" id="KW-0812">Transmembrane</keyword>
<dbReference type="GO" id="GO:0071555">
    <property type="term" value="P:cell wall organization"/>
    <property type="evidence" value="ECO:0007669"/>
    <property type="project" value="TreeGrafter"/>
</dbReference>
<evidence type="ECO:0000256" key="2">
    <source>
        <dbReference type="ARBA" id="ARBA00007171"/>
    </source>
</evidence>
<comment type="similarity">
    <text evidence="2">Belongs to the transpeptidase family.</text>
</comment>
<dbReference type="SUPFAM" id="SSF54184">
    <property type="entry name" value="Penicillin-binding protein 2x (pbp-2x), c-terminal domain"/>
    <property type="match status" value="2"/>
</dbReference>
<dbReference type="EC" id="2.4.1.129" evidence="6"/>
<protein>
    <submittedName>
        <fullName evidence="6">Peptidoglycan glycosyltransferase</fullName>
        <ecNumber evidence="6">2.4.1.129</ecNumber>
    </submittedName>
</protein>
<dbReference type="InterPro" id="IPR012338">
    <property type="entry name" value="Beta-lactam/transpept-like"/>
</dbReference>
<dbReference type="AlphaFoldDB" id="E4RIG5"/>
<evidence type="ECO:0000313" key="7">
    <source>
        <dbReference type="Proteomes" id="UP000007434"/>
    </source>
</evidence>
<dbReference type="STRING" id="656519.Halsa_1610"/>
<keyword evidence="6" id="KW-0328">Glycosyltransferase</keyword>
<dbReference type="CDD" id="cd06575">
    <property type="entry name" value="PASTA_Pbp2x-like_2"/>
    <property type="match status" value="1"/>
</dbReference>
<proteinExistence type="inferred from homology"/>
<dbReference type="InterPro" id="IPR050515">
    <property type="entry name" value="Beta-lactam/transpept"/>
</dbReference>
<dbReference type="Gene3D" id="3.40.710.10">
    <property type="entry name" value="DD-peptidase/beta-lactamase superfamily"/>
    <property type="match status" value="1"/>
</dbReference>
<evidence type="ECO:0000259" key="5">
    <source>
        <dbReference type="PROSITE" id="PS51178"/>
    </source>
</evidence>
<dbReference type="RefSeq" id="WP_013406112.1">
    <property type="nucleotide sequence ID" value="NC_014654.1"/>
</dbReference>
<keyword evidence="3 4" id="KW-0472">Membrane</keyword>
<dbReference type="InterPro" id="IPR005543">
    <property type="entry name" value="PASTA_dom"/>
</dbReference>
<keyword evidence="6" id="KW-0808">Transferase</keyword>
<dbReference type="GO" id="GO:0005886">
    <property type="term" value="C:plasma membrane"/>
    <property type="evidence" value="ECO:0007669"/>
    <property type="project" value="TreeGrafter"/>
</dbReference>
<dbReference type="SUPFAM" id="SSF56519">
    <property type="entry name" value="Penicillin binding protein dimerisation domain"/>
    <property type="match status" value="1"/>
</dbReference>
<dbReference type="EMBL" id="CP002304">
    <property type="protein sequence ID" value="ADQ15035.1"/>
    <property type="molecule type" value="Genomic_DNA"/>
</dbReference>
<feature type="domain" description="PASTA" evidence="5">
    <location>
        <begin position="629"/>
        <end position="690"/>
    </location>
</feature>
<reference evidence="6 7" key="1">
    <citation type="submission" date="2010-11" db="EMBL/GenBank/DDBJ databases">
        <title>Complete sequence of Halanaerobium sp. sapolanicus.</title>
        <authorList>
            <consortium name="US DOE Joint Genome Institute"/>
            <person name="Lucas S."/>
            <person name="Copeland A."/>
            <person name="Lapidus A."/>
            <person name="Cheng J.-F."/>
            <person name="Bruce D."/>
            <person name="Goodwin L."/>
            <person name="Pitluck S."/>
            <person name="Davenport K."/>
            <person name="Detter J.C."/>
            <person name="Han C."/>
            <person name="Tapia R."/>
            <person name="Land M."/>
            <person name="Hauser L."/>
            <person name="Jeffries C."/>
            <person name="Kyrpides N."/>
            <person name="Ivanova N."/>
            <person name="Mikhailova N."/>
            <person name="Begemann M.B."/>
            <person name="Mormile M.R."/>
            <person name="Wall J.D."/>
            <person name="Elias D.A."/>
            <person name="Woyke T."/>
        </authorList>
    </citation>
    <scope>NUCLEOTIDE SEQUENCE [LARGE SCALE GENOMIC DNA]</scope>
    <source>
        <strain evidence="7">sapolanicus</strain>
    </source>
</reference>
<dbReference type="PANTHER" id="PTHR30627">
    <property type="entry name" value="PEPTIDOGLYCAN D,D-TRANSPEPTIDASE"/>
    <property type="match status" value="1"/>
</dbReference>
<dbReference type="eggNOG" id="COG0768">
    <property type="taxonomic scope" value="Bacteria"/>
</dbReference>
<evidence type="ECO:0000313" key="6">
    <source>
        <dbReference type="EMBL" id="ADQ15035.1"/>
    </source>
</evidence>
<sequence>MQEFKESIKNRAMFYFVVIFLLFVIIAFRLVWIQVINSAEYKDKALNQRMREFVVNSERGIIYDNTGRKLAVSLAAKTVVALPDSIINPKKTAEELAVLLDANYNTIYRRITSDAAAIFLQRKIDDELHQELLNRDIPGIIFIDESKRHYPEGELASHLLGFTGIDNNGLSGLELSYNNYLVGKEGRMAVERDAAGQTIPAGIRESIPVQNGHDLHLTIDQVIQYFAERELRLAEQNFEISGGSIIVMDSQNGDVLALANTPTYDPNNFQAYPEKNWRNRAINDVFEPGSTFKIITTAAALEEGVITENDILTDPGHIYVGRHEISCWSDTGHGAHTFADVVKTSCNPGFVEVALKMDKDTFYSYIDAFGFGNRTSIRLPAEADGILPEYNRIGQVELATFSFGHGLSVTPIQLASAVSAVANGGKLMQPRLVREIDRGENQANIINEPAAIRQVISEQTANKTKELLKQTVLSGTGTQAAIEGYEIAGKTGTAQHYNADLYDASFVGILPTEQTDLTVLVILYDITGDSYYGSQTAAPVFKNLGENILSYLDVKPNFNQQPEYELSDEKLTVPDLKNLSRFKAEQSLREKGFNVKIQGDGDIIVDQLPKAGAVVNKDSTVWLFDDEVKNYNILIPVPDFRNMDIEEAKELAALKGLKISYSGNSGKVIGQSVYPGRRIETDEVINLKLQ</sequence>
<dbReference type="PANTHER" id="PTHR30627:SF1">
    <property type="entry name" value="PEPTIDOGLYCAN D,D-TRANSPEPTIDASE FTSI"/>
    <property type="match status" value="1"/>
</dbReference>
<organism evidence="6 7">
    <name type="scientific">Halanaerobium hydrogeniformans</name>
    <name type="common">Halanaerobium sp. (strain sapolanicus)</name>
    <dbReference type="NCBI Taxonomy" id="656519"/>
    <lineage>
        <taxon>Bacteria</taxon>
        <taxon>Bacillati</taxon>
        <taxon>Bacillota</taxon>
        <taxon>Clostridia</taxon>
        <taxon>Halanaerobiales</taxon>
        <taxon>Halanaerobiaceae</taxon>
        <taxon>Halanaerobium</taxon>
    </lineage>
</organism>
<evidence type="ECO:0000256" key="4">
    <source>
        <dbReference type="SAM" id="Phobius"/>
    </source>
</evidence>
<dbReference type="Pfam" id="PF00905">
    <property type="entry name" value="Transpeptidase"/>
    <property type="match status" value="1"/>
</dbReference>
<dbReference type="Gene3D" id="3.30.10.20">
    <property type="match status" value="2"/>
</dbReference>
<feature type="transmembrane region" description="Helical" evidence="4">
    <location>
        <begin position="12"/>
        <end position="32"/>
    </location>
</feature>
<dbReference type="eggNOG" id="COG2815">
    <property type="taxonomic scope" value="Bacteria"/>
</dbReference>
<dbReference type="InterPro" id="IPR036138">
    <property type="entry name" value="PBP_dimer_sf"/>
</dbReference>
<dbReference type="Gene3D" id="1.10.150.770">
    <property type="match status" value="1"/>
</dbReference>
<dbReference type="Pfam" id="PF03717">
    <property type="entry name" value="PBP_dimer"/>
    <property type="match status" value="1"/>
</dbReference>
<dbReference type="Proteomes" id="UP000007434">
    <property type="component" value="Chromosome"/>
</dbReference>